<protein>
    <submittedName>
        <fullName evidence="2">Uncharacterized protein</fullName>
    </submittedName>
</protein>
<dbReference type="AlphaFoldDB" id="A0A9Q0L8N9"/>
<keyword evidence="1" id="KW-0812">Transmembrane</keyword>
<proteinExistence type="predicted"/>
<name>A0A9Q0L8N9_ANAIG</name>
<evidence type="ECO:0000313" key="3">
    <source>
        <dbReference type="Proteomes" id="UP001149090"/>
    </source>
</evidence>
<evidence type="ECO:0000256" key="1">
    <source>
        <dbReference type="SAM" id="Phobius"/>
    </source>
</evidence>
<evidence type="ECO:0000313" key="2">
    <source>
        <dbReference type="EMBL" id="KAJ5068451.1"/>
    </source>
</evidence>
<keyword evidence="1" id="KW-1133">Transmembrane helix</keyword>
<gene>
    <name evidence="2" type="ORF">M0811_12309</name>
</gene>
<accession>A0A9Q0L8N9</accession>
<dbReference type="OMA" id="CIDECTI"/>
<dbReference type="Proteomes" id="UP001149090">
    <property type="component" value="Unassembled WGS sequence"/>
</dbReference>
<keyword evidence="3" id="KW-1185">Reference proteome</keyword>
<comment type="caution">
    <text evidence="2">The sequence shown here is derived from an EMBL/GenBank/DDBJ whole genome shotgun (WGS) entry which is preliminary data.</text>
</comment>
<reference evidence="2" key="1">
    <citation type="submission" date="2022-10" db="EMBL/GenBank/DDBJ databases">
        <title>Novel sulphate-reducing endosymbionts in the free-living metamonad Anaeramoeba.</title>
        <authorList>
            <person name="Jerlstrom-Hultqvist J."/>
            <person name="Cepicka I."/>
            <person name="Gallot-Lavallee L."/>
            <person name="Salas-Leiva D."/>
            <person name="Curtis B.A."/>
            <person name="Zahonova K."/>
            <person name="Pipaliya S."/>
            <person name="Dacks J."/>
            <person name="Roger A.J."/>
        </authorList>
    </citation>
    <scope>NUCLEOTIDE SEQUENCE</scope>
    <source>
        <strain evidence="2">BMAN</strain>
    </source>
</reference>
<dbReference type="EMBL" id="JAPDFW010000115">
    <property type="protein sequence ID" value="KAJ5068451.1"/>
    <property type="molecule type" value="Genomic_DNA"/>
</dbReference>
<sequence length="705" mass="80729">MNLSIFNEPNNWNYNLTLNSEDILIDSIGRKWNIENPIKIQIEKKSQLFFPLSFKTNFQNAFQISNNISNDNCPNDCFCCESQCFSLSQNDSIFYLFDIFSPLLIWTTKIHVNQQDKIWDLNLEIGGEQKNINNSISAQIKSDNLNPIYSQFENFFLAIQSENLSLDNEPFLIPKNEFNNSVNKIGISKEKYIEKQTCPPKDLISVMNGSIHNQLSKFQNNFISSQIGCYFNQNLSSLDPLKSSTFSESFICDNISSDFIQITMEIGSTGLSFTKEIPQIKVIDSGIQFINQTSGILFIDVENEAIYNGTIEIQPRNCCLNNLKKTEDETGSEFIVDCSAIQIGSSISKSITSKEVINFRFNLNSNSTIDQEGNCTYAILQNGRLDSVHEIGFGTNDPNDIFSKGFVMNSNNPICTSPSREVTLGGAIRYCQPACTEDQEFNETTQSCIPVNCSSKYFTSENKRDFYNPQTGLCEPFKECSGNEILNYISNVCLDSNTNNNSQYVETWSDFEAEDVYTGNISDFLNNTYADCGSHGKLTEDNTSCICDKGFTNGLDSNGVFQWCRNQIPNLDTQKPSVFQSLNWSLIGITFGLILCCVFCCCRKRIYRCCCRKKRKIVKLQKMKNNEKEKLIWLILKMKELESNNFWKRFSSLNDLEMNSNFNQKKKIKFKNQFKPNHLQNNSKPKMKNLRDFQKKKMEFSQFKI</sequence>
<feature type="transmembrane region" description="Helical" evidence="1">
    <location>
        <begin position="584"/>
        <end position="606"/>
    </location>
</feature>
<keyword evidence="1" id="KW-0472">Membrane</keyword>
<organism evidence="2 3">
    <name type="scientific">Anaeramoeba ignava</name>
    <name type="common">Anaerobic marine amoeba</name>
    <dbReference type="NCBI Taxonomy" id="1746090"/>
    <lineage>
        <taxon>Eukaryota</taxon>
        <taxon>Metamonada</taxon>
        <taxon>Anaeramoebidae</taxon>
        <taxon>Anaeramoeba</taxon>
    </lineage>
</organism>
<dbReference type="OrthoDB" id="10628400at2759"/>